<dbReference type="EMBL" id="JACBXS010000004">
    <property type="protein sequence ID" value="NYS23941.1"/>
    <property type="molecule type" value="Genomic_DNA"/>
</dbReference>
<feature type="signal peptide" evidence="2">
    <location>
        <begin position="1"/>
        <end position="23"/>
    </location>
</feature>
<protein>
    <recommendedName>
        <fullName evidence="5">PRC-barrel domain-containing protein</fullName>
    </recommendedName>
</protein>
<sequence length="171" mass="17556">MTNLSKLMTSAAAATLIAGGAIAQDLPTTREDAADPAGMSEAEDATRDDVGVTGLAGTEDPNLDTQTPERTERAATTPEIDNALHSMTEAMAANEVVTVFGSDGMPIGTVLSADPSAAGLAELSISLDPTLDVDVRRVTYRGAAEVDPEGRVMLPIAVGEFTDMIHAQTAG</sequence>
<feature type="region of interest" description="Disordered" evidence="1">
    <location>
        <begin position="27"/>
        <end position="77"/>
    </location>
</feature>
<evidence type="ECO:0000313" key="3">
    <source>
        <dbReference type="EMBL" id="NYS23941.1"/>
    </source>
</evidence>
<accession>A0A7Z0HX56</accession>
<evidence type="ECO:0000313" key="4">
    <source>
        <dbReference type="Proteomes" id="UP000529417"/>
    </source>
</evidence>
<dbReference type="RefSeq" id="WP_179904637.1">
    <property type="nucleotide sequence ID" value="NZ_JACBXS010000004.1"/>
</dbReference>
<reference evidence="3 4" key="1">
    <citation type="journal article" date="2000" name="Arch. Microbiol.">
        <title>Rhodobaca bogoriensis gen. nov. and sp. nov., an alkaliphilic purple nonsulfur bacterium from African Rift Valley soda lakes.</title>
        <authorList>
            <person name="Milford A.D."/>
            <person name="Achenbach L.A."/>
            <person name="Jung D.O."/>
            <person name="Madigan M.T."/>
        </authorList>
    </citation>
    <scope>NUCLEOTIDE SEQUENCE [LARGE SCALE GENOMIC DNA]</scope>
    <source>
        <strain evidence="3 4">2376</strain>
    </source>
</reference>
<dbReference type="Proteomes" id="UP000529417">
    <property type="component" value="Unassembled WGS sequence"/>
</dbReference>
<proteinExistence type="predicted"/>
<evidence type="ECO:0000256" key="1">
    <source>
        <dbReference type="SAM" id="MobiDB-lite"/>
    </source>
</evidence>
<comment type="caution">
    <text evidence="3">The sequence shown here is derived from an EMBL/GenBank/DDBJ whole genome shotgun (WGS) entry which is preliminary data.</text>
</comment>
<evidence type="ECO:0008006" key="5">
    <source>
        <dbReference type="Google" id="ProtNLM"/>
    </source>
</evidence>
<dbReference type="AlphaFoldDB" id="A0A7Z0HX56"/>
<feature type="chain" id="PRO_5031442312" description="PRC-barrel domain-containing protein" evidence="2">
    <location>
        <begin position="24"/>
        <end position="171"/>
    </location>
</feature>
<evidence type="ECO:0000256" key="2">
    <source>
        <dbReference type="SAM" id="SignalP"/>
    </source>
</evidence>
<keyword evidence="4" id="KW-1185">Reference proteome</keyword>
<keyword evidence="2" id="KW-0732">Signal</keyword>
<organism evidence="3 4">
    <name type="scientific">Rhabdonatronobacter sediminivivens</name>
    <dbReference type="NCBI Taxonomy" id="2743469"/>
    <lineage>
        <taxon>Bacteria</taxon>
        <taxon>Pseudomonadati</taxon>
        <taxon>Pseudomonadota</taxon>
        <taxon>Alphaproteobacteria</taxon>
        <taxon>Rhodobacterales</taxon>
        <taxon>Paracoccaceae</taxon>
        <taxon>Rhabdonatronobacter</taxon>
    </lineage>
</organism>
<name>A0A7Z0HX56_9RHOB</name>
<gene>
    <name evidence="3" type="ORF">HUK65_02975</name>
</gene>